<feature type="compositionally biased region" description="Basic and acidic residues" evidence="1">
    <location>
        <begin position="37"/>
        <end position="58"/>
    </location>
</feature>
<evidence type="ECO:0000256" key="1">
    <source>
        <dbReference type="SAM" id="MobiDB-lite"/>
    </source>
</evidence>
<organism evidence="2 3">
    <name type="scientific">Alicyclobacillus mali</name>
    <name type="common">ex Roth et al. 2021</name>
    <dbReference type="NCBI Taxonomy" id="1123961"/>
    <lineage>
        <taxon>Bacteria</taxon>
        <taxon>Bacillati</taxon>
        <taxon>Bacillota</taxon>
        <taxon>Bacilli</taxon>
        <taxon>Bacillales</taxon>
        <taxon>Alicyclobacillaceae</taxon>
        <taxon>Alicyclobacillus</taxon>
    </lineage>
</organism>
<sequence>MHGETHRKPGPPMRNFGEKMLAEGDREAMEQWAIRDTLDEHTLTPKPEDGKRIGEKRTSPIQPR</sequence>
<comment type="caution">
    <text evidence="2">The sequence shown here is derived from an EMBL/GenBank/DDBJ whole genome shotgun (WGS) entry which is preliminary data.</text>
</comment>
<proteinExistence type="predicted"/>
<keyword evidence="3" id="KW-1185">Reference proteome</keyword>
<name>A0ABS0F684_9BACL</name>
<accession>A0ABS0F684</accession>
<dbReference type="Proteomes" id="UP000642910">
    <property type="component" value="Unassembled WGS sequence"/>
</dbReference>
<dbReference type="RefSeq" id="WP_195868129.1">
    <property type="nucleotide sequence ID" value="NZ_JADPKZ010000047.1"/>
</dbReference>
<evidence type="ECO:0000313" key="2">
    <source>
        <dbReference type="EMBL" id="MBF8378804.1"/>
    </source>
</evidence>
<protein>
    <submittedName>
        <fullName evidence="2">Uncharacterized protein</fullName>
    </submittedName>
</protein>
<dbReference type="EMBL" id="JADPKZ010000047">
    <property type="protein sequence ID" value="MBF8378804.1"/>
    <property type="molecule type" value="Genomic_DNA"/>
</dbReference>
<reference evidence="2 3" key="1">
    <citation type="submission" date="2020-11" db="EMBL/GenBank/DDBJ databases">
        <title>Genomic insight of Alicyclobacillus mali FL 18 reveals a new arsenic-resistant strain, with potential in environmental biotechnology.</title>
        <authorList>
            <person name="Fiorentino G."/>
            <person name="Gallo G."/>
            <person name="Aulitto M."/>
        </authorList>
    </citation>
    <scope>NUCLEOTIDE SEQUENCE [LARGE SCALE GENOMIC DNA]</scope>
    <source>
        <strain evidence="2 3">FL 18</strain>
    </source>
</reference>
<evidence type="ECO:0000313" key="3">
    <source>
        <dbReference type="Proteomes" id="UP000642910"/>
    </source>
</evidence>
<gene>
    <name evidence="2" type="ORF">IW967_13180</name>
</gene>
<feature type="region of interest" description="Disordered" evidence="1">
    <location>
        <begin position="37"/>
        <end position="64"/>
    </location>
</feature>